<reference evidence="2 3" key="1">
    <citation type="journal article" date="2018" name="IMA Fungus">
        <title>IMA Genome-F 9: Draft genome sequence of Annulohypoxylon stygium, Aspergillus mulundensis, Berkeleyomyces basicola (syn. Thielaviopsis basicola), Ceratocystis smalleyi, two Cercospora beticola strains, Coleophoma cylindrospora, Fusarium fracticaudum, Phialophora cf. hyalina, and Morchella septimelata.</title>
        <authorList>
            <person name="Wingfield B.D."/>
            <person name="Bills G.F."/>
            <person name="Dong Y."/>
            <person name="Huang W."/>
            <person name="Nel W.J."/>
            <person name="Swalarsk-Parry B.S."/>
            <person name="Vaghefi N."/>
            <person name="Wilken P.M."/>
            <person name="An Z."/>
            <person name="de Beer Z.W."/>
            <person name="De Vos L."/>
            <person name="Chen L."/>
            <person name="Duong T.A."/>
            <person name="Gao Y."/>
            <person name="Hammerbacher A."/>
            <person name="Kikkert J.R."/>
            <person name="Li Y."/>
            <person name="Li H."/>
            <person name="Li K."/>
            <person name="Li Q."/>
            <person name="Liu X."/>
            <person name="Ma X."/>
            <person name="Naidoo K."/>
            <person name="Pethybridge S.J."/>
            <person name="Sun J."/>
            <person name="Steenkamp E.T."/>
            <person name="van der Nest M.A."/>
            <person name="van Wyk S."/>
            <person name="Wingfield M.J."/>
            <person name="Xiong C."/>
            <person name="Yue Q."/>
            <person name="Zhang X."/>
        </authorList>
    </citation>
    <scope>NUCLEOTIDE SEQUENCE [LARGE SCALE GENOMIC DNA]</scope>
    <source>
        <strain evidence="2 3">DSM 5745</strain>
    </source>
</reference>
<dbReference type="GeneID" id="38113905"/>
<dbReference type="GO" id="GO:0005666">
    <property type="term" value="C:RNA polymerase III complex"/>
    <property type="evidence" value="ECO:0007669"/>
    <property type="project" value="InterPro"/>
</dbReference>
<feature type="compositionally biased region" description="Acidic residues" evidence="1">
    <location>
        <begin position="159"/>
        <end position="181"/>
    </location>
</feature>
<dbReference type="PANTHER" id="PTHR15561">
    <property type="entry name" value="CALCITONIN GENE-RELATED PEPTIDE-RECEPTOR COMPONENT PROTEIN"/>
    <property type="match status" value="1"/>
</dbReference>
<comment type="caution">
    <text evidence="2">The sequence shown here is derived from an EMBL/GenBank/DDBJ whole genome shotgun (WGS) entry which is preliminary data.</text>
</comment>
<dbReference type="OrthoDB" id="1746530at2759"/>
<evidence type="ECO:0000313" key="3">
    <source>
        <dbReference type="Proteomes" id="UP000256690"/>
    </source>
</evidence>
<evidence type="ECO:0000256" key="1">
    <source>
        <dbReference type="SAM" id="MobiDB-lite"/>
    </source>
</evidence>
<dbReference type="InterPro" id="IPR038846">
    <property type="entry name" value="RPC9"/>
</dbReference>
<feature type="region of interest" description="Disordered" evidence="1">
    <location>
        <begin position="23"/>
        <end position="44"/>
    </location>
</feature>
<feature type="region of interest" description="Disordered" evidence="1">
    <location>
        <begin position="150"/>
        <end position="182"/>
    </location>
</feature>
<accession>A0A3D8SKQ8</accession>
<evidence type="ECO:0008006" key="4">
    <source>
        <dbReference type="Google" id="ProtNLM"/>
    </source>
</evidence>
<dbReference type="EMBL" id="PVWQ01000003">
    <property type="protein sequence ID" value="RDW86893.1"/>
    <property type="molecule type" value="Genomic_DNA"/>
</dbReference>
<gene>
    <name evidence="2" type="ORF">DSM5745_03535</name>
</gene>
<organism evidence="2 3">
    <name type="scientific">Aspergillus mulundensis</name>
    <dbReference type="NCBI Taxonomy" id="1810919"/>
    <lineage>
        <taxon>Eukaryota</taxon>
        <taxon>Fungi</taxon>
        <taxon>Dikarya</taxon>
        <taxon>Ascomycota</taxon>
        <taxon>Pezizomycotina</taxon>
        <taxon>Eurotiomycetes</taxon>
        <taxon>Eurotiomycetidae</taxon>
        <taxon>Eurotiales</taxon>
        <taxon>Aspergillaceae</taxon>
        <taxon>Aspergillus</taxon>
        <taxon>Aspergillus subgen. Nidulantes</taxon>
    </lineage>
</organism>
<protein>
    <recommendedName>
        <fullName evidence="4">DNA-directed RNA polymerase III subunit RPC9</fullName>
    </recommendedName>
</protein>
<dbReference type="STRING" id="1810919.A0A3D8SKQ8"/>
<dbReference type="GO" id="GO:0006384">
    <property type="term" value="P:transcription initiation at RNA polymerase III promoter"/>
    <property type="evidence" value="ECO:0007669"/>
    <property type="project" value="InterPro"/>
</dbReference>
<dbReference type="InterPro" id="IPR038324">
    <property type="entry name" value="Rpb4/RPC9_sf"/>
</dbReference>
<dbReference type="AlphaFoldDB" id="A0A3D8SKQ8"/>
<name>A0A3D8SKQ8_9EURO</name>
<dbReference type="Proteomes" id="UP000256690">
    <property type="component" value="Unassembled WGS sequence"/>
</dbReference>
<keyword evidence="3" id="KW-1185">Reference proteome</keyword>
<dbReference type="PANTHER" id="PTHR15561:SF0">
    <property type="entry name" value="DNA-DIRECTED RNA POLYMERASE III SUBUNIT RPC9"/>
    <property type="match status" value="1"/>
</dbReference>
<sequence length="222" mass="23343">MRIINPQDATLTNIEVLSYLTANPPRRPPTAPPGVNQKHFIPSPDLRDHNTVVKEIHNYAARLAPHLLRYPTSTMSNGTARGKKADSQALDDALRDLVTRLQPYGLTKGEVLMIVNLGVGVPAGEAVGGAEEGDVGEGERMDVDEGGAGEVGEVAEGAEQVDGEAGAEGEGEGEEGGEGEAGDYGALALIDTIIEEREQRLSDENVLEILAIIRETIGAAAS</sequence>
<dbReference type="RefSeq" id="XP_026606417.1">
    <property type="nucleotide sequence ID" value="XM_026745551.1"/>
</dbReference>
<dbReference type="Gene3D" id="1.20.1250.40">
    <property type="match status" value="1"/>
</dbReference>
<proteinExistence type="predicted"/>
<evidence type="ECO:0000313" key="2">
    <source>
        <dbReference type="EMBL" id="RDW86893.1"/>
    </source>
</evidence>